<feature type="transmembrane region" description="Helical" evidence="1">
    <location>
        <begin position="6"/>
        <end position="26"/>
    </location>
</feature>
<evidence type="ECO:0000256" key="1">
    <source>
        <dbReference type="SAM" id="Phobius"/>
    </source>
</evidence>
<sequence>MKTKIPLYVLIGLIFLVISGGTYVSVRGRMTKPEKPPIAANPIPSPVETADWEDQSEFKFSYPKNLKLNPHDEDTENYANLELSKSNHPGSIVLWTKDTRASDIKEWLIKEKIANVIETELDGYPAVKVLSQGESKKLTVSAIRSGYLYQIEANLTDEKYWQPVFDSVLASYKFLDTEKTQIVPKDSGGGQTEIIYEAEEVIE</sequence>
<evidence type="ECO:0000313" key="2">
    <source>
        <dbReference type="EMBL" id="KKS98188.1"/>
    </source>
</evidence>
<name>A0A0G1GHC4_9BACT</name>
<dbReference type="Proteomes" id="UP000034894">
    <property type="component" value="Unassembled WGS sequence"/>
</dbReference>
<gene>
    <name evidence="2" type="ORF">UV73_C0003G0130</name>
</gene>
<keyword evidence="1" id="KW-1133">Transmembrane helix</keyword>
<accession>A0A0G1GHC4</accession>
<protein>
    <submittedName>
        <fullName evidence="2">Uncharacterized protein</fullName>
    </submittedName>
</protein>
<proteinExistence type="predicted"/>
<dbReference type="EMBL" id="LCFP01000003">
    <property type="protein sequence ID" value="KKS98188.1"/>
    <property type="molecule type" value="Genomic_DNA"/>
</dbReference>
<dbReference type="STRING" id="1618443.UV73_C0003G0130"/>
<reference evidence="2 3" key="1">
    <citation type="journal article" date="2015" name="Nature">
        <title>rRNA introns, odd ribosomes, and small enigmatic genomes across a large radiation of phyla.</title>
        <authorList>
            <person name="Brown C.T."/>
            <person name="Hug L.A."/>
            <person name="Thomas B.C."/>
            <person name="Sharon I."/>
            <person name="Castelle C.J."/>
            <person name="Singh A."/>
            <person name="Wilkins M.J."/>
            <person name="Williams K.H."/>
            <person name="Banfield J.F."/>
        </authorList>
    </citation>
    <scope>NUCLEOTIDE SEQUENCE [LARGE SCALE GENOMIC DNA]</scope>
</reference>
<keyword evidence="1" id="KW-0812">Transmembrane</keyword>
<organism evidence="2 3">
    <name type="scientific">Candidatus Gottesmanbacteria bacterium GW2011_GWA2_43_14</name>
    <dbReference type="NCBI Taxonomy" id="1618443"/>
    <lineage>
        <taxon>Bacteria</taxon>
        <taxon>Candidatus Gottesmaniibacteriota</taxon>
    </lineage>
</organism>
<keyword evidence="1" id="KW-0472">Membrane</keyword>
<evidence type="ECO:0000313" key="3">
    <source>
        <dbReference type="Proteomes" id="UP000034894"/>
    </source>
</evidence>
<dbReference type="AlphaFoldDB" id="A0A0G1GHC4"/>
<comment type="caution">
    <text evidence="2">The sequence shown here is derived from an EMBL/GenBank/DDBJ whole genome shotgun (WGS) entry which is preliminary data.</text>
</comment>